<feature type="region of interest" description="Disordered" evidence="3">
    <location>
        <begin position="1"/>
        <end position="23"/>
    </location>
</feature>
<dbReference type="AlphaFoldDB" id="A0A0A3J6S2"/>
<sequence>MFFKKTKEKNKQSQSQTPPSKVMEKLSHVEIHDKQQETIQEIQSIFGEDKDFCKREIFIFGDIPSTVLYLNSIADKECISTDIIKPLTETFTLVDKEGTKEINSNLKTTILKKVLYHADVKTDRKLVKVIDALLRGKTILLVNGIDEAFLIDTFKTDKRSIAQPETEQVIRGPRDGFIEDIRTNTALIRSRLPIPEFRIRDMEIGTLTKSYVALCYIEGIANEALIEDVERRLSTIDVDRILDAGYIEQFIQDNPRSPFPQIKSSERPDVIVGNLVEGRIAILVDGSPFGLVAPATFNQFYHTSEDYNERFIMVSLIRMVRLAALLFSLIIPSMYVAVISYHPELIPTAFAVAVTSGRAGVPFPAVVEVFLMEAAMEILREATVRMPKQVGGAISIVGVLVVGQAAVEAGFVSPITVVVIALTSIGSFATPAYNVAIGFRMLRFPLLILTGILGFYGLMIGLLFVTNHVLSLKSFGVPYLSPIAPLNFGGLKDTIFRAPLNWLLDRPEELQTQNQRRINPHDSSPNNPLLPENKQKSGYVDE</sequence>
<dbReference type="PANTHER" id="PTHR22550:SF5">
    <property type="entry name" value="LEUCINE ZIPPER PROTEIN 4"/>
    <property type="match status" value="1"/>
</dbReference>
<reference evidence="5 6" key="1">
    <citation type="submission" date="2014-02" db="EMBL/GenBank/DDBJ databases">
        <title>Draft genome sequence of Lysinibacillus massiliensis CCUG 49529.</title>
        <authorList>
            <person name="Zhang F."/>
            <person name="Wang G."/>
            <person name="Zhang L."/>
        </authorList>
    </citation>
    <scope>NUCLEOTIDE SEQUENCE [LARGE SCALE GENOMIC DNA]</scope>
    <source>
        <strain evidence="5 6">CCUG 49529</strain>
    </source>
</reference>
<dbReference type="Proteomes" id="UP000030595">
    <property type="component" value="Unassembled WGS sequence"/>
</dbReference>
<feature type="region of interest" description="Disordered" evidence="3">
    <location>
        <begin position="513"/>
        <end position="542"/>
    </location>
</feature>
<dbReference type="EMBL" id="JPVQ01000007">
    <property type="protein sequence ID" value="KGR91425.1"/>
    <property type="molecule type" value="Genomic_DNA"/>
</dbReference>
<dbReference type="eggNOG" id="COG0697">
    <property type="taxonomic scope" value="Bacteria"/>
</dbReference>
<feature type="transmembrane region" description="Helical" evidence="4">
    <location>
        <begin position="413"/>
        <end position="434"/>
    </location>
</feature>
<dbReference type="RefSeq" id="WP_036173925.1">
    <property type="nucleotide sequence ID" value="NZ_AVCZ01000007.1"/>
</dbReference>
<evidence type="ECO:0000256" key="4">
    <source>
        <dbReference type="SAM" id="Phobius"/>
    </source>
</evidence>
<gene>
    <name evidence="5" type="ORF">CD30_06300</name>
</gene>
<comment type="caution">
    <text evidence="5">The sequence shown here is derived from an EMBL/GenBank/DDBJ whole genome shotgun (WGS) entry which is preliminary data.</text>
</comment>
<protein>
    <submittedName>
        <fullName evidence="5">Spore gernimation protein GerA</fullName>
    </submittedName>
</protein>
<keyword evidence="4" id="KW-0812">Transmembrane</keyword>
<feature type="compositionally biased region" description="Polar residues" evidence="3">
    <location>
        <begin position="513"/>
        <end position="527"/>
    </location>
</feature>
<feature type="transmembrane region" description="Helical" evidence="4">
    <location>
        <begin position="320"/>
        <end position="341"/>
    </location>
</feature>
<dbReference type="Pfam" id="PF03323">
    <property type="entry name" value="GerA"/>
    <property type="match status" value="1"/>
</dbReference>
<accession>A0A0A3J6S2</accession>
<evidence type="ECO:0000313" key="5">
    <source>
        <dbReference type="EMBL" id="KGR91425.1"/>
    </source>
</evidence>
<dbReference type="PIRSF" id="PIRSF005690">
    <property type="entry name" value="GerBA"/>
    <property type="match status" value="1"/>
</dbReference>
<evidence type="ECO:0000313" key="6">
    <source>
        <dbReference type="Proteomes" id="UP000030595"/>
    </source>
</evidence>
<name>A0A0A3J6S2_9BACL</name>
<evidence type="ECO:0000256" key="2">
    <source>
        <dbReference type="ARBA" id="ARBA00023136"/>
    </source>
</evidence>
<proteinExistence type="inferred from homology"/>
<evidence type="ECO:0000256" key="1">
    <source>
        <dbReference type="ARBA" id="ARBA00005278"/>
    </source>
</evidence>
<dbReference type="InterPro" id="IPR004995">
    <property type="entry name" value="Spore_Ger"/>
</dbReference>
<evidence type="ECO:0000256" key="3">
    <source>
        <dbReference type="SAM" id="MobiDB-lite"/>
    </source>
</evidence>
<dbReference type="PANTHER" id="PTHR22550">
    <property type="entry name" value="SPORE GERMINATION PROTEIN"/>
    <property type="match status" value="1"/>
</dbReference>
<feature type="transmembrane region" description="Helical" evidence="4">
    <location>
        <begin position="390"/>
        <end position="407"/>
    </location>
</feature>
<dbReference type="GO" id="GO:0009847">
    <property type="term" value="P:spore germination"/>
    <property type="evidence" value="ECO:0007669"/>
    <property type="project" value="InterPro"/>
</dbReference>
<dbReference type="InterPro" id="IPR050768">
    <property type="entry name" value="UPF0353/GerABKA_families"/>
</dbReference>
<comment type="similarity">
    <text evidence="1">Belongs to the GerABKA family.</text>
</comment>
<keyword evidence="4" id="KW-1133">Transmembrane helix</keyword>
<keyword evidence="6" id="KW-1185">Reference proteome</keyword>
<organism evidence="5 6">
    <name type="scientific">Ureibacillus massiliensis 4400831 = CIP 108448 = CCUG 49529</name>
    <dbReference type="NCBI Taxonomy" id="1211035"/>
    <lineage>
        <taxon>Bacteria</taxon>
        <taxon>Bacillati</taxon>
        <taxon>Bacillota</taxon>
        <taxon>Bacilli</taxon>
        <taxon>Bacillales</taxon>
        <taxon>Caryophanaceae</taxon>
        <taxon>Ureibacillus</taxon>
    </lineage>
</organism>
<feature type="transmembrane region" description="Helical" evidence="4">
    <location>
        <begin position="446"/>
        <end position="465"/>
    </location>
</feature>
<keyword evidence="2 4" id="KW-0472">Membrane</keyword>
<dbReference type="GO" id="GO:0016020">
    <property type="term" value="C:membrane"/>
    <property type="evidence" value="ECO:0007669"/>
    <property type="project" value="InterPro"/>
</dbReference>